<sequence length="93" mass="10944">MDISTHIRQNAANAVNAEDADIWRWFAGLVEERRIRWCLADGSWLVSVDHRHVATDENFDRAMRTARLSSRRWDERANHESPRKMRGTGRQKV</sequence>
<proteinExistence type="predicted"/>
<protein>
    <submittedName>
        <fullName evidence="2">Uncharacterized protein</fullName>
    </submittedName>
</protein>
<dbReference type="AlphaFoldDB" id="A0A4R0XIB1"/>
<name>A0A4R0XIB1_9BURK</name>
<comment type="caution">
    <text evidence="2">The sequence shown here is derived from an EMBL/GenBank/DDBJ whole genome shotgun (WGS) entry which is preliminary data.</text>
</comment>
<keyword evidence="3" id="KW-1185">Reference proteome</keyword>
<accession>A0A4R0XIB1</accession>
<evidence type="ECO:0000313" key="3">
    <source>
        <dbReference type="Proteomes" id="UP000294200"/>
    </source>
</evidence>
<feature type="compositionally biased region" description="Basic and acidic residues" evidence="1">
    <location>
        <begin position="71"/>
        <end position="83"/>
    </location>
</feature>
<feature type="region of interest" description="Disordered" evidence="1">
    <location>
        <begin position="70"/>
        <end position="93"/>
    </location>
</feature>
<evidence type="ECO:0000313" key="2">
    <source>
        <dbReference type="EMBL" id="TCG08535.1"/>
    </source>
</evidence>
<evidence type="ECO:0000256" key="1">
    <source>
        <dbReference type="SAM" id="MobiDB-lite"/>
    </source>
</evidence>
<gene>
    <name evidence="2" type="ORF">BZM27_11745</name>
</gene>
<dbReference type="EMBL" id="MWML01000032">
    <property type="protein sequence ID" value="TCG08535.1"/>
    <property type="molecule type" value="Genomic_DNA"/>
</dbReference>
<feature type="compositionally biased region" description="Basic residues" evidence="1">
    <location>
        <begin position="84"/>
        <end position="93"/>
    </location>
</feature>
<reference evidence="2 3" key="1">
    <citation type="submission" date="2017-02" db="EMBL/GenBank/DDBJ databases">
        <title>Paraburkholderia sophoroidis sp. nov. and Paraburkholderia steynii sp. nov. rhizobial symbionts of the fynbos legume Hypocalyptus sophoroides.</title>
        <authorList>
            <person name="Steenkamp E.T."/>
            <person name="Beukes C.W."/>
            <person name="Van Zyl E."/>
            <person name="Avontuur J."/>
            <person name="Chan W.Y."/>
            <person name="Hassen A."/>
            <person name="Palmer M."/>
            <person name="Mthombeni L."/>
            <person name="Phalane F."/>
            <person name="Sereme K."/>
            <person name="Venter S.N."/>
        </authorList>
    </citation>
    <scope>NUCLEOTIDE SEQUENCE [LARGE SCALE GENOMIC DNA]</scope>
    <source>
        <strain evidence="2 3">HC1.1ba</strain>
    </source>
</reference>
<dbReference type="Proteomes" id="UP000294200">
    <property type="component" value="Unassembled WGS sequence"/>
</dbReference>
<organism evidence="2 3">
    <name type="scientific">Paraburkholderia steynii</name>
    <dbReference type="NCBI Taxonomy" id="1245441"/>
    <lineage>
        <taxon>Bacteria</taxon>
        <taxon>Pseudomonadati</taxon>
        <taxon>Pseudomonadota</taxon>
        <taxon>Betaproteobacteria</taxon>
        <taxon>Burkholderiales</taxon>
        <taxon>Burkholderiaceae</taxon>
        <taxon>Paraburkholderia</taxon>
    </lineage>
</organism>